<proteinExistence type="predicted"/>
<dbReference type="Proteomes" id="UP001597441">
    <property type="component" value="Unassembled WGS sequence"/>
</dbReference>
<dbReference type="RefSeq" id="WP_388021225.1">
    <property type="nucleotide sequence ID" value="NZ_JBHUDT010000015.1"/>
</dbReference>
<evidence type="ECO:0008006" key="3">
    <source>
        <dbReference type="Google" id="ProtNLM"/>
    </source>
</evidence>
<dbReference type="PROSITE" id="PS51257">
    <property type="entry name" value="PROKAR_LIPOPROTEIN"/>
    <property type="match status" value="1"/>
</dbReference>
<dbReference type="EMBL" id="JBHULK010000015">
    <property type="protein sequence ID" value="MFD2536619.1"/>
    <property type="molecule type" value="Genomic_DNA"/>
</dbReference>
<comment type="caution">
    <text evidence="1">The sequence shown here is derived from an EMBL/GenBank/DDBJ whole genome shotgun (WGS) entry which is preliminary data.</text>
</comment>
<evidence type="ECO:0000313" key="2">
    <source>
        <dbReference type="Proteomes" id="UP001597441"/>
    </source>
</evidence>
<name>A0ABW5JW53_9FLAO</name>
<keyword evidence="2" id="KW-1185">Reference proteome</keyword>
<sequence>MKKYFQIIFLVIFLISCRNDEKVNVERNEKKLKIISKDLFENRLKIDSTLIKKNAFDLIVLSNSKDSDSIISVCNCEKDKKNNRIKIQLKTVIPTQRELDTMSIESRKKSRLLKVFSLDLNRELKGQFKFLTLVFKDSLVQSINLYSKSSENEYNGVDFDSIFIDKYNINVSTFDYSIASNVFGDFELRLPRGFGLIKNDTIVKGKFVCNNWIISESNEIKRMNLKN</sequence>
<reference evidence="2" key="1">
    <citation type="journal article" date="2019" name="Int. J. Syst. Evol. Microbiol.">
        <title>The Global Catalogue of Microorganisms (GCM) 10K type strain sequencing project: providing services to taxonomists for standard genome sequencing and annotation.</title>
        <authorList>
            <consortium name="The Broad Institute Genomics Platform"/>
            <consortium name="The Broad Institute Genome Sequencing Center for Infectious Disease"/>
            <person name="Wu L."/>
            <person name="Ma J."/>
        </authorList>
    </citation>
    <scope>NUCLEOTIDE SEQUENCE [LARGE SCALE GENOMIC DNA]</scope>
    <source>
        <strain evidence="2">KCTC 42903</strain>
    </source>
</reference>
<accession>A0ABW5JW53</accession>
<gene>
    <name evidence="1" type="ORF">ACFSQS_16025</name>
</gene>
<evidence type="ECO:0000313" key="1">
    <source>
        <dbReference type="EMBL" id="MFD2536619.1"/>
    </source>
</evidence>
<organism evidence="1 2">
    <name type="scientific">Gelatiniphilus marinus</name>
    <dbReference type="NCBI Taxonomy" id="1759464"/>
    <lineage>
        <taxon>Bacteria</taxon>
        <taxon>Pseudomonadati</taxon>
        <taxon>Bacteroidota</taxon>
        <taxon>Flavobacteriia</taxon>
        <taxon>Flavobacteriales</taxon>
        <taxon>Flavobacteriaceae</taxon>
        <taxon>Gelatiniphilus</taxon>
    </lineage>
</organism>
<protein>
    <recommendedName>
        <fullName evidence="3">Lipoprotein</fullName>
    </recommendedName>
</protein>